<evidence type="ECO:0000256" key="2">
    <source>
        <dbReference type="ARBA" id="ARBA00022857"/>
    </source>
</evidence>
<dbReference type="InterPro" id="IPR020904">
    <property type="entry name" value="Sc_DH/Rdtase_CS"/>
</dbReference>
<dbReference type="PANTHER" id="PTHR24321:SF8">
    <property type="entry name" value="ESTRADIOL 17-BETA-DEHYDROGENASE 8-RELATED"/>
    <property type="match status" value="1"/>
</dbReference>
<dbReference type="Pfam" id="PF13561">
    <property type="entry name" value="adh_short_C2"/>
    <property type="match status" value="1"/>
</dbReference>
<sequence>MATPVPVQDRLSGKVALITGGGGAIGVCTGIRFLQEGARVALVDVSSDALAAAKKQISAQIPAAQDLDSCLMLVESDVTSEDSVQRCLAEVVKTWGRVDCAFLNVGISYASKSLLETSEDEYERVMRINVKTAFLTLKHSAIAMRQQTPPGGSIILTSSIAGLRATPGLSLYSTSKFALRGLAQTAAAELGQHGIRVNTIHPSGVDTPMFRLAWSEEKIAELKKGIPLGRVAEVDDVAGVVSWLASEDARFVSGAMVKVDGGAVSF</sequence>
<accession>A0ABR3SCP4</accession>
<dbReference type="InterPro" id="IPR036291">
    <property type="entry name" value="NAD(P)-bd_dom_sf"/>
</dbReference>
<dbReference type="EMBL" id="JAJVDC020000256">
    <property type="protein sequence ID" value="KAL1616741.1"/>
    <property type="molecule type" value="Genomic_DNA"/>
</dbReference>
<evidence type="ECO:0000313" key="5">
    <source>
        <dbReference type="Proteomes" id="UP001521116"/>
    </source>
</evidence>
<protein>
    <recommendedName>
        <fullName evidence="6">NAD(P)-binding protein</fullName>
    </recommendedName>
</protein>
<dbReference type="CDD" id="cd05233">
    <property type="entry name" value="SDR_c"/>
    <property type="match status" value="1"/>
</dbReference>
<dbReference type="PANTHER" id="PTHR24321">
    <property type="entry name" value="DEHYDROGENASES, SHORT CHAIN"/>
    <property type="match status" value="1"/>
</dbReference>
<evidence type="ECO:0000256" key="1">
    <source>
        <dbReference type="ARBA" id="ARBA00006484"/>
    </source>
</evidence>
<dbReference type="PROSITE" id="PS00061">
    <property type="entry name" value="ADH_SHORT"/>
    <property type="match status" value="1"/>
</dbReference>
<keyword evidence="5" id="KW-1185">Reference proteome</keyword>
<gene>
    <name evidence="4" type="ORF">SLS56_011307</name>
</gene>
<comment type="similarity">
    <text evidence="1">Belongs to the short-chain dehydrogenases/reductases (SDR) family.</text>
</comment>
<dbReference type="Proteomes" id="UP001521116">
    <property type="component" value="Unassembled WGS sequence"/>
</dbReference>
<keyword evidence="3" id="KW-0560">Oxidoreductase</keyword>
<dbReference type="SUPFAM" id="SSF51735">
    <property type="entry name" value="NAD(P)-binding Rossmann-fold domains"/>
    <property type="match status" value="1"/>
</dbReference>
<dbReference type="PRINTS" id="PR00081">
    <property type="entry name" value="GDHRDH"/>
</dbReference>
<dbReference type="InterPro" id="IPR002347">
    <property type="entry name" value="SDR_fam"/>
</dbReference>
<name>A0ABR3SCP4_9PEZI</name>
<comment type="caution">
    <text evidence="4">The sequence shown here is derived from an EMBL/GenBank/DDBJ whole genome shotgun (WGS) entry which is preliminary data.</text>
</comment>
<keyword evidence="2" id="KW-0521">NADP</keyword>
<evidence type="ECO:0008006" key="6">
    <source>
        <dbReference type="Google" id="ProtNLM"/>
    </source>
</evidence>
<reference evidence="4 5" key="1">
    <citation type="submission" date="2024-02" db="EMBL/GenBank/DDBJ databases">
        <title>De novo assembly and annotation of 12 fungi associated with fruit tree decline syndrome in Ontario, Canada.</title>
        <authorList>
            <person name="Sulman M."/>
            <person name="Ellouze W."/>
            <person name="Ilyukhin E."/>
        </authorList>
    </citation>
    <scope>NUCLEOTIDE SEQUENCE [LARGE SCALE GENOMIC DNA]</scope>
    <source>
        <strain evidence="4 5">M1-105</strain>
    </source>
</reference>
<proteinExistence type="inferred from homology"/>
<dbReference type="Gene3D" id="3.40.50.720">
    <property type="entry name" value="NAD(P)-binding Rossmann-like Domain"/>
    <property type="match status" value="1"/>
</dbReference>
<evidence type="ECO:0000313" key="4">
    <source>
        <dbReference type="EMBL" id="KAL1616741.1"/>
    </source>
</evidence>
<organism evidence="4 5">
    <name type="scientific">Neofusicoccum ribis</name>
    <dbReference type="NCBI Taxonomy" id="45134"/>
    <lineage>
        <taxon>Eukaryota</taxon>
        <taxon>Fungi</taxon>
        <taxon>Dikarya</taxon>
        <taxon>Ascomycota</taxon>
        <taxon>Pezizomycotina</taxon>
        <taxon>Dothideomycetes</taxon>
        <taxon>Dothideomycetes incertae sedis</taxon>
        <taxon>Botryosphaeriales</taxon>
        <taxon>Botryosphaeriaceae</taxon>
        <taxon>Neofusicoccum</taxon>
    </lineage>
</organism>
<evidence type="ECO:0000256" key="3">
    <source>
        <dbReference type="ARBA" id="ARBA00023002"/>
    </source>
</evidence>